<evidence type="ECO:0000256" key="1">
    <source>
        <dbReference type="SAM" id="Phobius"/>
    </source>
</evidence>
<gene>
    <name evidence="2" type="ORF">WG66_18357</name>
</gene>
<name>A0A0W0EYC0_MONRR</name>
<organism evidence="2 3">
    <name type="scientific">Moniliophthora roreri</name>
    <name type="common">Frosty pod rot fungus</name>
    <name type="synonym">Monilia roreri</name>
    <dbReference type="NCBI Taxonomy" id="221103"/>
    <lineage>
        <taxon>Eukaryota</taxon>
        <taxon>Fungi</taxon>
        <taxon>Dikarya</taxon>
        <taxon>Basidiomycota</taxon>
        <taxon>Agaricomycotina</taxon>
        <taxon>Agaricomycetes</taxon>
        <taxon>Agaricomycetidae</taxon>
        <taxon>Agaricales</taxon>
        <taxon>Marasmiineae</taxon>
        <taxon>Marasmiaceae</taxon>
        <taxon>Moniliophthora</taxon>
    </lineage>
</organism>
<evidence type="ECO:0000313" key="3">
    <source>
        <dbReference type="Proteomes" id="UP000054988"/>
    </source>
</evidence>
<feature type="transmembrane region" description="Helical" evidence="1">
    <location>
        <begin position="30"/>
        <end position="56"/>
    </location>
</feature>
<feature type="transmembrane region" description="Helical" evidence="1">
    <location>
        <begin position="154"/>
        <end position="174"/>
    </location>
</feature>
<comment type="caution">
    <text evidence="2">The sequence shown here is derived from an EMBL/GenBank/DDBJ whole genome shotgun (WGS) entry which is preliminary data.</text>
</comment>
<keyword evidence="1" id="KW-1133">Transmembrane helix</keyword>
<dbReference type="EMBL" id="LATX01002451">
    <property type="protein sequence ID" value="KTB29063.1"/>
    <property type="molecule type" value="Genomic_DNA"/>
</dbReference>
<reference evidence="2 3" key="1">
    <citation type="submission" date="2015-12" db="EMBL/GenBank/DDBJ databases">
        <title>Draft genome sequence of Moniliophthora roreri, the causal agent of frosty pod rot of cacao.</title>
        <authorList>
            <person name="Aime M.C."/>
            <person name="Diaz-Valderrama J.R."/>
            <person name="Kijpornyongpan T."/>
            <person name="Phillips-Mora W."/>
        </authorList>
    </citation>
    <scope>NUCLEOTIDE SEQUENCE [LARGE SCALE GENOMIC DNA]</scope>
    <source>
        <strain evidence="2 3">MCA 2952</strain>
    </source>
</reference>
<dbReference type="eggNOG" id="ENOG502SKVI">
    <property type="taxonomic scope" value="Eukaryota"/>
</dbReference>
<keyword evidence="1" id="KW-0472">Membrane</keyword>
<proteinExistence type="predicted"/>
<dbReference type="AlphaFoldDB" id="A0A0W0EYC0"/>
<feature type="transmembrane region" description="Helical" evidence="1">
    <location>
        <begin position="194"/>
        <end position="216"/>
    </location>
</feature>
<keyword evidence="1" id="KW-0812">Transmembrane</keyword>
<feature type="transmembrane region" description="Helical" evidence="1">
    <location>
        <begin position="68"/>
        <end position="88"/>
    </location>
</feature>
<evidence type="ECO:0000313" key="2">
    <source>
        <dbReference type="EMBL" id="KTB29063.1"/>
    </source>
</evidence>
<feature type="transmembrane region" description="Helical" evidence="1">
    <location>
        <begin position="236"/>
        <end position="260"/>
    </location>
</feature>
<sequence length="357" mass="40336">MPQRFTPNSTWIPAEGEEGQPSISLFLERAWLIGTILTGVGYGIVVVLTVLCAGPLVNGLKGRRKDHLRLFSVIYVGLLFLCATLFMAGDSTMAQYSFVDYRLYPGGPAAFENNMFWIPVSEIGNVAFVVSNWLADLVVVWRCLVVFKGSRVPFWAVCIYPCVAYTTSWVFGLLWLVQISATSPWNADFNFTLYYFWTSFILNVTMTLAIVARLLVYRYRITKVMGNRHGRQYTGIVSMIIESSLLYTSFQLIFIVTFALEHPIQPLFLQPLSQVQCISPLLIIFRVTCGHAWTTTTSTQIFQSRLTHELSSTNRSGSSRGYSNQDNSFTREAMKFALREDISSVDVEQSDATWTKS</sequence>
<protein>
    <submittedName>
        <fullName evidence="2">Uncharacterized protein</fullName>
    </submittedName>
</protein>
<accession>A0A0W0EYC0</accession>
<dbReference type="Proteomes" id="UP000054988">
    <property type="component" value="Unassembled WGS sequence"/>
</dbReference>
<feature type="transmembrane region" description="Helical" evidence="1">
    <location>
        <begin position="123"/>
        <end position="147"/>
    </location>
</feature>